<dbReference type="EMBL" id="PGVD01000056">
    <property type="protein sequence ID" value="PLR92757.1"/>
    <property type="molecule type" value="Genomic_DNA"/>
</dbReference>
<keyword evidence="5" id="KW-1185">Reference proteome</keyword>
<dbReference type="InterPro" id="IPR037914">
    <property type="entry name" value="SpoVT-AbrB_sf"/>
</dbReference>
<evidence type="ECO:0000313" key="2">
    <source>
        <dbReference type="EMBL" id="PLR86782.1"/>
    </source>
</evidence>
<proteinExistence type="predicted"/>
<dbReference type="Proteomes" id="UP000235114">
    <property type="component" value="Unassembled WGS sequence"/>
</dbReference>
<accession>A0A2N5GSN5</accession>
<sequence length="95" mass="11064">MKLIMTKMAVKPVERKVTRIGNSLGVTFPAEVLEHLNVKQGDEVIFNIEKNGKVSFEKKRLLNMEGFEDIDQDFLEGMQEMFKKYDKTLRNLADR</sequence>
<feature type="domain" description="SpoVT-AbrB" evidence="1">
    <location>
        <begin position="18"/>
        <end position="62"/>
    </location>
</feature>
<dbReference type="AlphaFoldDB" id="A0A2N5GSN5"/>
<protein>
    <submittedName>
        <fullName evidence="2">AbrB family transcriptional regulator</fullName>
    </submittedName>
</protein>
<evidence type="ECO:0000259" key="1">
    <source>
        <dbReference type="SMART" id="SM00966"/>
    </source>
</evidence>
<dbReference type="Proteomes" id="UP000234951">
    <property type="component" value="Unassembled WGS sequence"/>
</dbReference>
<comment type="caution">
    <text evidence="2">The sequence shown here is derived from an EMBL/GenBank/DDBJ whole genome shotgun (WGS) entry which is preliminary data.</text>
</comment>
<organism evidence="2 4">
    <name type="scientific">Bacillus canaveralius</name>
    <dbReference type="NCBI Taxonomy" id="1403243"/>
    <lineage>
        <taxon>Bacteria</taxon>
        <taxon>Bacillati</taxon>
        <taxon>Bacillota</taxon>
        <taxon>Bacilli</taxon>
        <taxon>Bacillales</taxon>
        <taxon>Bacillaceae</taxon>
        <taxon>Bacillus</taxon>
    </lineage>
</organism>
<gene>
    <name evidence="2" type="ORF">CU635_00355</name>
    <name evidence="3" type="ORF">CVD25_18150</name>
</gene>
<evidence type="ECO:0000313" key="3">
    <source>
        <dbReference type="EMBL" id="PLR92757.1"/>
    </source>
</evidence>
<evidence type="ECO:0000313" key="5">
    <source>
        <dbReference type="Proteomes" id="UP000235114"/>
    </source>
</evidence>
<dbReference type="SUPFAM" id="SSF89447">
    <property type="entry name" value="AbrB/MazE/MraZ-like"/>
    <property type="match status" value="1"/>
</dbReference>
<dbReference type="EMBL" id="PGVA01000001">
    <property type="protein sequence ID" value="PLR86782.1"/>
    <property type="molecule type" value="Genomic_DNA"/>
</dbReference>
<dbReference type="OrthoDB" id="582905at2"/>
<name>A0A2N5GSN5_9BACI</name>
<dbReference type="SMART" id="SM00966">
    <property type="entry name" value="SpoVT_AbrB"/>
    <property type="match status" value="1"/>
</dbReference>
<dbReference type="Pfam" id="PF04014">
    <property type="entry name" value="MazE_antitoxin"/>
    <property type="match status" value="1"/>
</dbReference>
<dbReference type="GO" id="GO:0003677">
    <property type="term" value="F:DNA binding"/>
    <property type="evidence" value="ECO:0007669"/>
    <property type="project" value="InterPro"/>
</dbReference>
<evidence type="ECO:0000313" key="4">
    <source>
        <dbReference type="Proteomes" id="UP000234951"/>
    </source>
</evidence>
<reference evidence="3 5" key="2">
    <citation type="submission" date="2017-12" db="EMBL/GenBank/DDBJ databases">
        <title>Comparative Functional Genomics of Dry Heat Resistant strains isolated from the Viking Spacecraft.</title>
        <authorList>
            <person name="Seuylemezian A."/>
            <person name="Cooper K."/>
            <person name="Vaishampayan P."/>
        </authorList>
    </citation>
    <scope>NUCLEOTIDE SEQUENCE [LARGE SCALE GENOMIC DNA]</scope>
    <source>
        <strain evidence="3 5">ATCC 29669</strain>
    </source>
</reference>
<dbReference type="InterPro" id="IPR007159">
    <property type="entry name" value="SpoVT-AbrB_dom"/>
</dbReference>
<reference evidence="2 4" key="1">
    <citation type="submission" date="2017-11" db="EMBL/GenBank/DDBJ databases">
        <title>Comparitive Functional Genomics of Dry Heat Resistant strains isolated from the Viking Spacecraft.</title>
        <authorList>
            <person name="Seuylemezian A."/>
            <person name="Cooper K."/>
            <person name="Vaishampayan P."/>
        </authorList>
    </citation>
    <scope>NUCLEOTIDE SEQUENCE [LARGE SCALE GENOMIC DNA]</scope>
    <source>
        <strain evidence="2 4">M4.6</strain>
    </source>
</reference>
<dbReference type="Gene3D" id="2.10.260.10">
    <property type="match status" value="1"/>
</dbReference>